<keyword evidence="3" id="KW-1185">Reference proteome</keyword>
<sequence>MYKMALTTLGTLLLAQQGLAMEEFYTAPGARAMAMGGAFTAVAEDSSTVWYNPGGLGFLSGMDVTLDYGTVVVGSEDVGSASGSDIALYDTESELKYLGFSGKGFGMAYFRPYDFHSYGKDDKGDITRIRTEYSELKFGFGVDLNDHVAVGGSIDMISQSTDSDCESCDENDETGFGYTLGVLGKWKMDAARKTELRAGATWRSGTDVDALLGEFEDLPNRPQVLSLGLAVKRPFDLGAGWGMSATGSVQFDDIAYSKVLYLGQDGIERSDNRIAVDHERIAYGAEFQFITPSNQSFFIRAGGYDSEAEGDAAPLLDGSNDRFRPYSSGVEAVTAGLGVYLGDWIVDYAMEQRTILKSDYAAVQDQDETLHSLSISRAF</sequence>
<dbReference type="AlphaFoldDB" id="A0A418XWQ8"/>
<evidence type="ECO:0000313" key="2">
    <source>
        <dbReference type="EMBL" id="RJG17242.1"/>
    </source>
</evidence>
<organism evidence="2 3">
    <name type="scientific">Alcanivorax profundi</name>
    <dbReference type="NCBI Taxonomy" id="2338368"/>
    <lineage>
        <taxon>Bacteria</taxon>
        <taxon>Pseudomonadati</taxon>
        <taxon>Pseudomonadota</taxon>
        <taxon>Gammaproteobacteria</taxon>
        <taxon>Oceanospirillales</taxon>
        <taxon>Alcanivoracaceae</taxon>
        <taxon>Alcanivorax</taxon>
    </lineage>
</organism>
<proteinExistence type="predicted"/>
<evidence type="ECO:0008006" key="4">
    <source>
        <dbReference type="Google" id="ProtNLM"/>
    </source>
</evidence>
<gene>
    <name evidence="2" type="ORF">D4A39_10945</name>
</gene>
<dbReference type="SUPFAM" id="SSF56935">
    <property type="entry name" value="Porins"/>
    <property type="match status" value="1"/>
</dbReference>
<dbReference type="Gene3D" id="2.40.160.60">
    <property type="entry name" value="Outer membrane protein transport protein (OMPP1/FadL/TodX)"/>
    <property type="match status" value="1"/>
</dbReference>
<comment type="caution">
    <text evidence="2">The sequence shown here is derived from an EMBL/GenBank/DDBJ whole genome shotgun (WGS) entry which is preliminary data.</text>
</comment>
<dbReference type="RefSeq" id="WP_102790799.1">
    <property type="nucleotide sequence ID" value="NZ_QYYA01000003.1"/>
</dbReference>
<name>A0A418XWQ8_9GAMM</name>
<feature type="signal peptide" evidence="1">
    <location>
        <begin position="1"/>
        <end position="20"/>
    </location>
</feature>
<dbReference type="Proteomes" id="UP000283734">
    <property type="component" value="Unassembled WGS sequence"/>
</dbReference>
<protein>
    <recommendedName>
        <fullName evidence="4">Porin</fullName>
    </recommendedName>
</protein>
<feature type="chain" id="PRO_5019150577" description="Porin" evidence="1">
    <location>
        <begin position="21"/>
        <end position="379"/>
    </location>
</feature>
<dbReference type="EMBL" id="QYYA01000003">
    <property type="protein sequence ID" value="RJG17242.1"/>
    <property type="molecule type" value="Genomic_DNA"/>
</dbReference>
<evidence type="ECO:0000256" key="1">
    <source>
        <dbReference type="SAM" id="SignalP"/>
    </source>
</evidence>
<reference evidence="2 3" key="1">
    <citation type="submission" date="2018-09" db="EMBL/GenBank/DDBJ databases">
        <title>Alcanivorax profundi sp. nov., isolated from 1000 m-depth seawater of the Mariana Trench.</title>
        <authorList>
            <person name="Liu J."/>
        </authorList>
    </citation>
    <scope>NUCLEOTIDE SEQUENCE [LARGE SCALE GENOMIC DNA]</scope>
    <source>
        <strain evidence="2 3">MTEO17</strain>
    </source>
</reference>
<keyword evidence="1" id="KW-0732">Signal</keyword>
<evidence type="ECO:0000313" key="3">
    <source>
        <dbReference type="Proteomes" id="UP000283734"/>
    </source>
</evidence>
<accession>A0A418XWQ8</accession>
<dbReference type="OrthoDB" id="9946765at2"/>